<dbReference type="EMBL" id="JAPFFF010000055">
    <property type="protein sequence ID" value="KAK8838434.1"/>
    <property type="molecule type" value="Genomic_DNA"/>
</dbReference>
<evidence type="ECO:0000313" key="2">
    <source>
        <dbReference type="Proteomes" id="UP001470230"/>
    </source>
</evidence>
<proteinExistence type="predicted"/>
<gene>
    <name evidence="1" type="ORF">M9Y10_033060</name>
</gene>
<evidence type="ECO:0000313" key="1">
    <source>
        <dbReference type="EMBL" id="KAK8838434.1"/>
    </source>
</evidence>
<keyword evidence="2" id="KW-1185">Reference proteome</keyword>
<protein>
    <submittedName>
        <fullName evidence="1">Uncharacterized protein</fullName>
    </submittedName>
</protein>
<comment type="caution">
    <text evidence="1">The sequence shown here is derived from an EMBL/GenBank/DDBJ whole genome shotgun (WGS) entry which is preliminary data.</text>
</comment>
<reference evidence="1 2" key="1">
    <citation type="submission" date="2024-04" db="EMBL/GenBank/DDBJ databases">
        <title>Tritrichomonas musculus Genome.</title>
        <authorList>
            <person name="Alves-Ferreira E."/>
            <person name="Grigg M."/>
            <person name="Lorenzi H."/>
            <person name="Galac M."/>
        </authorList>
    </citation>
    <scope>NUCLEOTIDE SEQUENCE [LARGE SCALE GENOMIC DNA]</scope>
    <source>
        <strain evidence="1 2">EAF2021</strain>
    </source>
</reference>
<sequence length="190" mass="21786">MQRSDRSLTIETDIKWSLKYVTTYVICDANLPDLFEAKRQNPKLSEAELKNFRLSCDLSVGAPYCRGTQNQTYAIRTPDKKEPMSSLTAEDIKALNNISSINDFETFDNEFEKLRAAIQASTLGTDNNNDIGKRLNDLKERIEPTLDEFEKSRFDSKFDILKKMAEGAIRGAFTKENIAAALQNRKKYYY</sequence>
<dbReference type="Proteomes" id="UP001470230">
    <property type="component" value="Unassembled WGS sequence"/>
</dbReference>
<accession>A0ABR2GWY7</accession>
<organism evidence="1 2">
    <name type="scientific">Tritrichomonas musculus</name>
    <dbReference type="NCBI Taxonomy" id="1915356"/>
    <lineage>
        <taxon>Eukaryota</taxon>
        <taxon>Metamonada</taxon>
        <taxon>Parabasalia</taxon>
        <taxon>Tritrichomonadida</taxon>
        <taxon>Tritrichomonadidae</taxon>
        <taxon>Tritrichomonas</taxon>
    </lineage>
</organism>
<name>A0ABR2GWY7_9EUKA</name>